<gene>
    <name evidence="2" type="ORF">ABEB36_014319</name>
</gene>
<name>A0ABD1E418_HYPHA</name>
<accession>A0ABD1E418</accession>
<protein>
    <submittedName>
        <fullName evidence="2">Uncharacterized protein</fullName>
    </submittedName>
</protein>
<evidence type="ECO:0000313" key="3">
    <source>
        <dbReference type="Proteomes" id="UP001566132"/>
    </source>
</evidence>
<dbReference type="Proteomes" id="UP001566132">
    <property type="component" value="Unassembled WGS sequence"/>
</dbReference>
<evidence type="ECO:0000313" key="2">
    <source>
        <dbReference type="EMBL" id="KAL1489423.1"/>
    </source>
</evidence>
<proteinExistence type="predicted"/>
<dbReference type="EMBL" id="JBDJPC010000012">
    <property type="protein sequence ID" value="KAL1489423.1"/>
    <property type="molecule type" value="Genomic_DNA"/>
</dbReference>
<evidence type="ECO:0000256" key="1">
    <source>
        <dbReference type="SAM" id="MobiDB-lite"/>
    </source>
</evidence>
<dbReference type="AlphaFoldDB" id="A0ABD1E418"/>
<organism evidence="2 3">
    <name type="scientific">Hypothenemus hampei</name>
    <name type="common">Coffee berry borer</name>
    <dbReference type="NCBI Taxonomy" id="57062"/>
    <lineage>
        <taxon>Eukaryota</taxon>
        <taxon>Metazoa</taxon>
        <taxon>Ecdysozoa</taxon>
        <taxon>Arthropoda</taxon>
        <taxon>Hexapoda</taxon>
        <taxon>Insecta</taxon>
        <taxon>Pterygota</taxon>
        <taxon>Neoptera</taxon>
        <taxon>Endopterygota</taxon>
        <taxon>Coleoptera</taxon>
        <taxon>Polyphaga</taxon>
        <taxon>Cucujiformia</taxon>
        <taxon>Curculionidae</taxon>
        <taxon>Scolytinae</taxon>
        <taxon>Hypothenemus</taxon>
    </lineage>
</organism>
<sequence>MLSKKRPKKLSSRDVEINSDDLPPSSNIKIKSESTDNIKEKINKVLKQSFENIILLHYQEVIQFKQQSEKIAPQQQRQVSFFSQFTTNIQYNRGIENKTVTDYLFQPFVDAINTTTKLTLKPLKCRRLNPQ</sequence>
<reference evidence="2 3" key="1">
    <citation type="submission" date="2024-05" db="EMBL/GenBank/DDBJ databases">
        <title>Genetic variation in Jamaican populations of the coffee berry borer (Hypothenemus hampei).</title>
        <authorList>
            <person name="Errbii M."/>
            <person name="Myrie A."/>
        </authorList>
    </citation>
    <scope>NUCLEOTIDE SEQUENCE [LARGE SCALE GENOMIC DNA]</scope>
    <source>
        <strain evidence="2">JA-Hopewell-2020-01-JO</strain>
        <tissue evidence="2">Whole body</tissue>
    </source>
</reference>
<feature type="region of interest" description="Disordered" evidence="1">
    <location>
        <begin position="1"/>
        <end position="30"/>
    </location>
</feature>
<feature type="compositionally biased region" description="Basic residues" evidence="1">
    <location>
        <begin position="1"/>
        <end position="10"/>
    </location>
</feature>
<comment type="caution">
    <text evidence="2">The sequence shown here is derived from an EMBL/GenBank/DDBJ whole genome shotgun (WGS) entry which is preliminary data.</text>
</comment>
<keyword evidence="3" id="KW-1185">Reference proteome</keyword>